<keyword evidence="9" id="KW-1185">Reference proteome</keyword>
<feature type="transmembrane region" description="Helical" evidence="7">
    <location>
        <begin position="80"/>
        <end position="101"/>
    </location>
</feature>
<dbReference type="GO" id="GO:0005886">
    <property type="term" value="C:plasma membrane"/>
    <property type="evidence" value="ECO:0007669"/>
    <property type="project" value="UniProtKB-SubCell"/>
</dbReference>
<keyword evidence="4 7" id="KW-0812">Transmembrane</keyword>
<dbReference type="PANTHER" id="PTHR43663:SF1">
    <property type="entry name" value="CHROMATE TRANSPORTER"/>
    <property type="match status" value="1"/>
</dbReference>
<keyword evidence="5 7" id="KW-1133">Transmembrane helix</keyword>
<proteinExistence type="inferred from homology"/>
<keyword evidence="6 7" id="KW-0472">Membrane</keyword>
<reference evidence="8" key="1">
    <citation type="submission" date="2017-04" db="EMBL/GenBank/DDBJ databases">
        <title>Complete Genome Sequences of Twelve Strains of a Stable Defined Moderately Diverse Mouse Microbiota 2 (sDMDMm2).</title>
        <authorList>
            <person name="Uchimura Y."/>
            <person name="Wyss M."/>
            <person name="Brugiroux S."/>
            <person name="Limenitakis J.P."/>
            <person name="Stecher B."/>
            <person name="McCoy K.D."/>
            <person name="Macpherson A.J."/>
        </authorList>
    </citation>
    <scope>NUCLEOTIDE SEQUENCE</scope>
    <source>
        <strain evidence="8">YL58</strain>
    </source>
</reference>
<feature type="transmembrane region" description="Helical" evidence="7">
    <location>
        <begin position="113"/>
        <end position="134"/>
    </location>
</feature>
<accession>A0A1C7I8X0</accession>
<dbReference type="STRING" id="1796616.A4V09_06620"/>
<evidence type="ECO:0000256" key="3">
    <source>
        <dbReference type="ARBA" id="ARBA00022475"/>
    </source>
</evidence>
<evidence type="ECO:0000256" key="6">
    <source>
        <dbReference type="ARBA" id="ARBA00023136"/>
    </source>
</evidence>
<dbReference type="Proteomes" id="UP000092574">
    <property type="component" value="Chromosome"/>
</dbReference>
<evidence type="ECO:0000256" key="7">
    <source>
        <dbReference type="SAM" id="Phobius"/>
    </source>
</evidence>
<dbReference type="PANTHER" id="PTHR43663">
    <property type="entry name" value="CHROMATE TRANSPORT PROTEIN-RELATED"/>
    <property type="match status" value="1"/>
</dbReference>
<evidence type="ECO:0000256" key="4">
    <source>
        <dbReference type="ARBA" id="ARBA00022692"/>
    </source>
</evidence>
<dbReference type="EMBL" id="CP015405">
    <property type="protein sequence ID" value="ANU75468.1"/>
    <property type="molecule type" value="Genomic_DNA"/>
</dbReference>
<dbReference type="AlphaFoldDB" id="A0A1C7I8X0"/>
<dbReference type="InterPro" id="IPR052518">
    <property type="entry name" value="CHR_Transporter"/>
</dbReference>
<dbReference type="GO" id="GO:0015109">
    <property type="term" value="F:chromate transmembrane transporter activity"/>
    <property type="evidence" value="ECO:0007669"/>
    <property type="project" value="InterPro"/>
</dbReference>
<dbReference type="InterPro" id="IPR003370">
    <property type="entry name" value="Chromate_transpt"/>
</dbReference>
<name>A0A1C7I8X0_9FIRM</name>
<evidence type="ECO:0000256" key="1">
    <source>
        <dbReference type="ARBA" id="ARBA00004651"/>
    </source>
</evidence>
<protein>
    <submittedName>
        <fullName evidence="8">Chromate transporter</fullName>
    </submittedName>
</protein>
<comment type="subcellular location">
    <subcellularLocation>
        <location evidence="1">Cell membrane</location>
        <topology evidence="1">Multi-pass membrane protein</topology>
    </subcellularLocation>
</comment>
<gene>
    <name evidence="8" type="ORF">A4V09_06620</name>
</gene>
<keyword evidence="3" id="KW-1003">Cell membrane</keyword>
<dbReference type="KEGG" id="byl:A4V09_06620"/>
<dbReference type="Pfam" id="PF02417">
    <property type="entry name" value="Chromate_transp"/>
    <property type="match status" value="1"/>
</dbReference>
<evidence type="ECO:0000256" key="5">
    <source>
        <dbReference type="ARBA" id="ARBA00022989"/>
    </source>
</evidence>
<feature type="transmembrane region" description="Helical" evidence="7">
    <location>
        <begin position="12"/>
        <end position="32"/>
    </location>
</feature>
<organism evidence="8 9">
    <name type="scientific">Blautia pseudococcoides</name>
    <dbReference type="NCBI Taxonomy" id="1796616"/>
    <lineage>
        <taxon>Bacteria</taxon>
        <taxon>Bacillati</taxon>
        <taxon>Bacillota</taxon>
        <taxon>Clostridia</taxon>
        <taxon>Lachnospirales</taxon>
        <taxon>Lachnospiraceae</taxon>
        <taxon>Blautia</taxon>
    </lineage>
</organism>
<comment type="similarity">
    <text evidence="2">Belongs to the chromate ion transporter (CHR) (TC 2.A.51) family.</text>
</comment>
<evidence type="ECO:0000313" key="9">
    <source>
        <dbReference type="Proteomes" id="UP000092574"/>
    </source>
</evidence>
<evidence type="ECO:0000256" key="2">
    <source>
        <dbReference type="ARBA" id="ARBA00005262"/>
    </source>
</evidence>
<evidence type="ECO:0000313" key="8">
    <source>
        <dbReference type="EMBL" id="ANU75468.1"/>
    </source>
</evidence>
<sequence length="191" mass="20714">MDMREKIKLCLWLAYINLFISAFTFGGGYVVVPMIRKYFVQKRKLFDEEELIRMAAIAQSTPGAIAVNMASLAGYRAAGMAGLVISGICSVIPPLVILAVVSKWYAVVAANTIIAAVLKGMQAGVAALIVDFVVDMTRAVLGERSLFLSTMTVAVFVISFLTDTNIAMILLVCCGLCAGRVWFRKRGEIYG</sequence>